<proteinExistence type="predicted"/>
<dbReference type="Proteomes" id="UP000176198">
    <property type="component" value="Unassembled WGS sequence"/>
</dbReference>
<dbReference type="Gene3D" id="3.90.550.10">
    <property type="entry name" value="Spore Coat Polysaccharide Biosynthesis Protein SpsA, Chain A"/>
    <property type="match status" value="1"/>
</dbReference>
<comment type="caution">
    <text evidence="3">The sequence shown here is derived from an EMBL/GenBank/DDBJ whole genome shotgun (WGS) entry which is preliminary data.</text>
</comment>
<dbReference type="STRING" id="1802471.A2115_03130"/>
<dbReference type="EMBL" id="MGFJ01000022">
    <property type="protein sequence ID" value="OGM02429.1"/>
    <property type="molecule type" value="Genomic_DNA"/>
</dbReference>
<sequence>MNDPLVSIIIATLNSERTLVRTLESIKRQTLSKNKFEVIVVDGGSEDRTLPIARKYKCRIILNTMVEPLSAKYLGFMKAKGRYLLGLDSDEAFRNNKSLEIRLGIFHSDKRVKSLHSSGYITPAGSAPINYYVNEFGDPFSFFIYRLTKDYRFFTETLKRRYKVVFENDDYFLVKTSPRSGRGPLMEILAAAGMVDKNFVRMKFKKLVPVKELILPHLHLHLLSVNPYIAVLKKDPLYHYSAENFKKYLYKLEWRVKNNIYFGGTIGSAGFLKREEFEGNINRAKKFFFIPYSLSLIFPLIDALWLCLTRRNTAYLIHVPLSVITSLFIIYHSLRKVLGFYPVLTSYGGSNKILKRWR</sequence>
<accession>A0A1F7WJ44</accession>
<dbReference type="InterPro" id="IPR029044">
    <property type="entry name" value="Nucleotide-diphossugar_trans"/>
</dbReference>
<keyword evidence="1" id="KW-1133">Transmembrane helix</keyword>
<evidence type="ECO:0000313" key="3">
    <source>
        <dbReference type="EMBL" id="OGM02429.1"/>
    </source>
</evidence>
<dbReference type="PANTHER" id="PTHR22916">
    <property type="entry name" value="GLYCOSYLTRANSFERASE"/>
    <property type="match status" value="1"/>
</dbReference>
<dbReference type="SUPFAM" id="SSF53448">
    <property type="entry name" value="Nucleotide-diphospho-sugar transferases"/>
    <property type="match status" value="1"/>
</dbReference>
<feature type="transmembrane region" description="Helical" evidence="1">
    <location>
        <begin position="315"/>
        <end position="334"/>
    </location>
</feature>
<gene>
    <name evidence="3" type="ORF">A2115_03130</name>
</gene>
<dbReference type="AlphaFoldDB" id="A0A1F7WJ44"/>
<dbReference type="Pfam" id="PF00535">
    <property type="entry name" value="Glycos_transf_2"/>
    <property type="match status" value="1"/>
</dbReference>
<name>A0A1F7WJ44_9BACT</name>
<keyword evidence="1" id="KW-0472">Membrane</keyword>
<dbReference type="CDD" id="cd00761">
    <property type="entry name" value="Glyco_tranf_GTA_type"/>
    <property type="match status" value="1"/>
</dbReference>
<reference evidence="3 4" key="1">
    <citation type="journal article" date="2016" name="Nat. Commun.">
        <title>Thousands of microbial genomes shed light on interconnected biogeochemical processes in an aquifer system.</title>
        <authorList>
            <person name="Anantharaman K."/>
            <person name="Brown C.T."/>
            <person name="Hug L.A."/>
            <person name="Sharon I."/>
            <person name="Castelle C.J."/>
            <person name="Probst A.J."/>
            <person name="Thomas B.C."/>
            <person name="Singh A."/>
            <person name="Wilkins M.J."/>
            <person name="Karaoz U."/>
            <person name="Brodie E.L."/>
            <person name="Williams K.H."/>
            <person name="Hubbard S.S."/>
            <person name="Banfield J.F."/>
        </authorList>
    </citation>
    <scope>NUCLEOTIDE SEQUENCE [LARGE SCALE GENOMIC DNA]</scope>
</reference>
<evidence type="ECO:0000313" key="4">
    <source>
        <dbReference type="Proteomes" id="UP000176198"/>
    </source>
</evidence>
<dbReference type="InterPro" id="IPR001173">
    <property type="entry name" value="Glyco_trans_2-like"/>
</dbReference>
<organism evidence="3 4">
    <name type="scientific">Candidatus Woesebacteria bacterium GWA1_41_8</name>
    <dbReference type="NCBI Taxonomy" id="1802471"/>
    <lineage>
        <taxon>Bacteria</taxon>
        <taxon>Candidatus Woeseibacteriota</taxon>
    </lineage>
</organism>
<evidence type="ECO:0000259" key="2">
    <source>
        <dbReference type="Pfam" id="PF00535"/>
    </source>
</evidence>
<evidence type="ECO:0000256" key="1">
    <source>
        <dbReference type="SAM" id="Phobius"/>
    </source>
</evidence>
<feature type="domain" description="Glycosyltransferase 2-like" evidence="2">
    <location>
        <begin position="7"/>
        <end position="98"/>
    </location>
</feature>
<feature type="transmembrane region" description="Helical" evidence="1">
    <location>
        <begin position="287"/>
        <end position="308"/>
    </location>
</feature>
<protein>
    <recommendedName>
        <fullName evidence="2">Glycosyltransferase 2-like domain-containing protein</fullName>
    </recommendedName>
</protein>
<keyword evidence="1" id="KW-0812">Transmembrane</keyword>